<evidence type="ECO:0000313" key="2">
    <source>
        <dbReference type="Proteomes" id="UP001501175"/>
    </source>
</evidence>
<organism evidence="1 2">
    <name type="scientific">Nibrella saemangeumensis</name>
    <dbReference type="NCBI Taxonomy" id="1084526"/>
    <lineage>
        <taxon>Bacteria</taxon>
        <taxon>Pseudomonadati</taxon>
        <taxon>Bacteroidota</taxon>
        <taxon>Cytophagia</taxon>
        <taxon>Cytophagales</taxon>
        <taxon>Spirosomataceae</taxon>
        <taxon>Nibrella</taxon>
    </lineage>
</organism>
<name>A0ABP8NQ25_9BACT</name>
<proteinExistence type="predicted"/>
<keyword evidence="2" id="KW-1185">Reference proteome</keyword>
<protein>
    <recommendedName>
        <fullName evidence="3">Aspartyl protease</fullName>
    </recommendedName>
</protein>
<sequence length="287" mass="31141">MALLFFAPFHLHAQPLPGIPLTVTNSGHLEIEATVGGVKGKFLLDTGAGMHVFSKSFFDKIASGTSFAGRYTGFRASGEPLWGQHYHIPEVVIGPVKETGAVGGYTTALDGMGIDGIISLTAFRNQPFTLDYASKQVVFETAASLSQRAKTGKTWPVTIRSDRDKILEIFANVQVNDTTVLETLLDTGGGHYVRVDARLMPNLGVSKSDETVRKNQRESPFTKGFTETAYITPVNVSFRPAGITDVALVSPRVIFGEPLIYDAVMGLNWLGKQVTIDVPGKRIVIQR</sequence>
<comment type="caution">
    <text evidence="1">The sequence shown here is derived from an EMBL/GenBank/DDBJ whole genome shotgun (WGS) entry which is preliminary data.</text>
</comment>
<dbReference type="Proteomes" id="UP001501175">
    <property type="component" value="Unassembled WGS sequence"/>
</dbReference>
<reference evidence="2" key="1">
    <citation type="journal article" date="2019" name="Int. J. Syst. Evol. Microbiol.">
        <title>The Global Catalogue of Microorganisms (GCM) 10K type strain sequencing project: providing services to taxonomists for standard genome sequencing and annotation.</title>
        <authorList>
            <consortium name="The Broad Institute Genomics Platform"/>
            <consortium name="The Broad Institute Genome Sequencing Center for Infectious Disease"/>
            <person name="Wu L."/>
            <person name="Ma J."/>
        </authorList>
    </citation>
    <scope>NUCLEOTIDE SEQUENCE [LARGE SCALE GENOMIC DNA]</scope>
    <source>
        <strain evidence="2">JCM 17927</strain>
    </source>
</reference>
<dbReference type="InterPro" id="IPR021109">
    <property type="entry name" value="Peptidase_aspartic_dom_sf"/>
</dbReference>
<dbReference type="SUPFAM" id="SSF50630">
    <property type="entry name" value="Acid proteases"/>
    <property type="match status" value="1"/>
</dbReference>
<dbReference type="EMBL" id="BAABHD010000084">
    <property type="protein sequence ID" value="GAA4470966.1"/>
    <property type="molecule type" value="Genomic_DNA"/>
</dbReference>
<evidence type="ECO:0008006" key="3">
    <source>
        <dbReference type="Google" id="ProtNLM"/>
    </source>
</evidence>
<gene>
    <name evidence="1" type="ORF">GCM10023189_60650</name>
</gene>
<dbReference type="Gene3D" id="2.40.70.10">
    <property type="entry name" value="Acid Proteases"/>
    <property type="match status" value="1"/>
</dbReference>
<evidence type="ECO:0000313" key="1">
    <source>
        <dbReference type="EMBL" id="GAA4470966.1"/>
    </source>
</evidence>
<accession>A0ABP8NQ25</accession>